<name>A0AAQ3B3C1_9VIBR</name>
<dbReference type="Pfam" id="PF15428">
    <property type="entry name" value="Imm26"/>
    <property type="match status" value="1"/>
</dbReference>
<gene>
    <name evidence="1" type="ORF">PUN50_26805</name>
</gene>
<dbReference type="RefSeq" id="WP_274292243.1">
    <property type="nucleotide sequence ID" value="NZ_CP117990.1"/>
</dbReference>
<dbReference type="InterPro" id="IPR029278">
    <property type="entry name" value="Imm26"/>
</dbReference>
<geneLocation type="plasmid" evidence="1 2">
    <name>p_1</name>
</geneLocation>
<keyword evidence="1" id="KW-0614">Plasmid</keyword>
<dbReference type="AlphaFoldDB" id="A0AAQ3B3C1"/>
<dbReference type="Proteomes" id="UP001219537">
    <property type="component" value="Plasmid p_1"/>
</dbReference>
<accession>A0AAQ3B3C1</accession>
<dbReference type="EMBL" id="CP117990">
    <property type="protein sequence ID" value="WDG12031.1"/>
    <property type="molecule type" value="Genomic_DNA"/>
</dbReference>
<proteinExistence type="predicted"/>
<reference evidence="1" key="1">
    <citation type="submission" date="2023-02" db="EMBL/GenBank/DDBJ databases">
        <title>Isolation, identification, and genome analysis of Vibrio campbellii in the Penaeus vannamei larvae stage.</title>
        <authorList>
            <person name="Huang T."/>
            <person name="Zhang B."/>
        </authorList>
    </citation>
    <scope>NUCLEOTIDE SEQUENCE</scope>
    <source>
        <strain evidence="1">20220413_1</strain>
        <plasmid evidence="1">p_1</plasmid>
    </source>
</reference>
<evidence type="ECO:0000313" key="1">
    <source>
        <dbReference type="EMBL" id="WDG12031.1"/>
    </source>
</evidence>
<evidence type="ECO:0000313" key="2">
    <source>
        <dbReference type="Proteomes" id="UP001219537"/>
    </source>
</evidence>
<organism evidence="1 2">
    <name type="scientific">Vibrio campbellii</name>
    <dbReference type="NCBI Taxonomy" id="680"/>
    <lineage>
        <taxon>Bacteria</taxon>
        <taxon>Pseudomonadati</taxon>
        <taxon>Pseudomonadota</taxon>
        <taxon>Gammaproteobacteria</taxon>
        <taxon>Vibrionales</taxon>
        <taxon>Vibrionaceae</taxon>
        <taxon>Vibrio</taxon>
    </lineage>
</organism>
<sequence length="151" mass="17594">MKKKQKKVVGDIVQIELADGSLCFGRVLNSPLMAFYDLNTTKTPPFEEIINQPILFKVWLMDYAVTSGHWKIIHHADLEEDLQVDVDFYKQDLISKKLFIHRGSNELPATYEQCANLECAAVWDPVHIEDRLRDHYLGLPNKWVESLRIKR</sequence>
<protein>
    <submittedName>
        <fullName evidence="1">Immunity 26/phosphotriesterase HocA family protein</fullName>
    </submittedName>
</protein>